<dbReference type="PROSITE" id="PS51736">
    <property type="entry name" value="RECOMBINASES_3"/>
    <property type="match status" value="1"/>
</dbReference>
<gene>
    <name evidence="2" type="ORF">OBE_13196</name>
</gene>
<feature type="domain" description="Resolvase/invertase-type recombinase catalytic" evidence="1">
    <location>
        <begin position="29"/>
        <end position="86"/>
    </location>
</feature>
<dbReference type="InterPro" id="IPR036162">
    <property type="entry name" value="Resolvase-like_N_sf"/>
</dbReference>
<name>K1S3R7_9ZZZZ</name>
<dbReference type="AlphaFoldDB" id="K1S3R7"/>
<sequence>MAETAKKISMIPAKVQYDRNVKLSEKKMKVAAYCRVSTELEEQDSSYEAQVEYYTSKISENENWKNAGIYADDGKSGTNTKKRVRL</sequence>
<proteinExistence type="predicted"/>
<dbReference type="InterPro" id="IPR006119">
    <property type="entry name" value="Resolv_N"/>
</dbReference>
<dbReference type="GO" id="GO:0000150">
    <property type="term" value="F:DNA strand exchange activity"/>
    <property type="evidence" value="ECO:0007669"/>
    <property type="project" value="InterPro"/>
</dbReference>
<reference evidence="2" key="1">
    <citation type="journal article" date="2013" name="Environ. Microbiol.">
        <title>Microbiota from the distal guts of lean and obese adolescents exhibit partial functional redundancy besides clear differences in community structure.</title>
        <authorList>
            <person name="Ferrer M."/>
            <person name="Ruiz A."/>
            <person name="Lanza F."/>
            <person name="Haange S.B."/>
            <person name="Oberbach A."/>
            <person name="Till H."/>
            <person name="Bargiela R."/>
            <person name="Campoy C."/>
            <person name="Segura M.T."/>
            <person name="Richter M."/>
            <person name="von Bergen M."/>
            <person name="Seifert J."/>
            <person name="Suarez A."/>
        </authorList>
    </citation>
    <scope>NUCLEOTIDE SEQUENCE</scope>
</reference>
<evidence type="ECO:0000313" key="2">
    <source>
        <dbReference type="EMBL" id="EKC52233.1"/>
    </source>
</evidence>
<protein>
    <submittedName>
        <fullName evidence="2">Resolvase domain protein</fullName>
    </submittedName>
</protein>
<comment type="caution">
    <text evidence="2">The sequence shown here is derived from an EMBL/GenBank/DDBJ whole genome shotgun (WGS) entry which is preliminary data.</text>
</comment>
<dbReference type="Pfam" id="PF00239">
    <property type="entry name" value="Resolvase"/>
    <property type="match status" value="1"/>
</dbReference>
<dbReference type="GO" id="GO:0003677">
    <property type="term" value="F:DNA binding"/>
    <property type="evidence" value="ECO:0007669"/>
    <property type="project" value="InterPro"/>
</dbReference>
<organism evidence="2">
    <name type="scientific">human gut metagenome</name>
    <dbReference type="NCBI Taxonomy" id="408170"/>
    <lineage>
        <taxon>unclassified sequences</taxon>
        <taxon>metagenomes</taxon>
        <taxon>organismal metagenomes</taxon>
    </lineage>
</organism>
<dbReference type="EMBL" id="AJWZ01009113">
    <property type="protein sequence ID" value="EKC52233.1"/>
    <property type="molecule type" value="Genomic_DNA"/>
</dbReference>
<evidence type="ECO:0000259" key="1">
    <source>
        <dbReference type="PROSITE" id="PS51736"/>
    </source>
</evidence>
<dbReference type="Gene3D" id="3.40.50.1390">
    <property type="entry name" value="Resolvase, N-terminal catalytic domain"/>
    <property type="match status" value="1"/>
</dbReference>
<accession>K1S3R7</accession>
<dbReference type="SUPFAM" id="SSF53041">
    <property type="entry name" value="Resolvase-like"/>
    <property type="match status" value="1"/>
</dbReference>